<sequence>MMAELILTKAAFRNYTLTAEMRIDKFKIFDVVSLIDGIDATSLEFLVSALNELIIGDDVAQKLSDGW</sequence>
<evidence type="ECO:0000313" key="1">
    <source>
        <dbReference type="EMBL" id="VDK73835.1"/>
    </source>
</evidence>
<accession>A0A183DLG7</accession>
<dbReference type="WBParaSite" id="GPUH_0000956901-mRNA-1">
    <property type="protein sequence ID" value="GPUH_0000956901-mRNA-1"/>
    <property type="gene ID" value="GPUH_0000956901"/>
</dbReference>
<evidence type="ECO:0000313" key="3">
    <source>
        <dbReference type="WBParaSite" id="GPUH_0000956901-mRNA-1"/>
    </source>
</evidence>
<dbReference type="OrthoDB" id="10255543at2759"/>
<reference evidence="3" key="1">
    <citation type="submission" date="2016-06" db="UniProtKB">
        <authorList>
            <consortium name="WormBaseParasite"/>
        </authorList>
    </citation>
    <scope>IDENTIFICATION</scope>
</reference>
<gene>
    <name evidence="1" type="ORF">GPUH_LOCUS9559</name>
</gene>
<name>A0A183DLG7_9BILA</name>
<organism evidence="3">
    <name type="scientific">Gongylonema pulchrum</name>
    <dbReference type="NCBI Taxonomy" id="637853"/>
    <lineage>
        <taxon>Eukaryota</taxon>
        <taxon>Metazoa</taxon>
        <taxon>Ecdysozoa</taxon>
        <taxon>Nematoda</taxon>
        <taxon>Chromadorea</taxon>
        <taxon>Rhabditida</taxon>
        <taxon>Spirurina</taxon>
        <taxon>Spiruromorpha</taxon>
        <taxon>Spiruroidea</taxon>
        <taxon>Gongylonematidae</taxon>
        <taxon>Gongylonema</taxon>
    </lineage>
</organism>
<keyword evidence="2" id="KW-1185">Reference proteome</keyword>
<dbReference type="EMBL" id="UYRT01031754">
    <property type="protein sequence ID" value="VDK73835.1"/>
    <property type="molecule type" value="Genomic_DNA"/>
</dbReference>
<dbReference type="AlphaFoldDB" id="A0A183DLG7"/>
<dbReference type="Proteomes" id="UP000271098">
    <property type="component" value="Unassembled WGS sequence"/>
</dbReference>
<reference evidence="1 2" key="2">
    <citation type="submission" date="2018-11" db="EMBL/GenBank/DDBJ databases">
        <authorList>
            <consortium name="Pathogen Informatics"/>
        </authorList>
    </citation>
    <scope>NUCLEOTIDE SEQUENCE [LARGE SCALE GENOMIC DNA]</scope>
</reference>
<protein>
    <submittedName>
        <fullName evidence="3">Phage tail protein</fullName>
    </submittedName>
</protein>
<evidence type="ECO:0000313" key="2">
    <source>
        <dbReference type="Proteomes" id="UP000271098"/>
    </source>
</evidence>
<proteinExistence type="predicted"/>